<gene>
    <name evidence="2" type="ORF">ACFSCX_10850</name>
</gene>
<name>A0ABW4LQJ2_9BACI</name>
<organism evidence="2 3">
    <name type="scientific">Bacillus salitolerans</name>
    <dbReference type="NCBI Taxonomy" id="1437434"/>
    <lineage>
        <taxon>Bacteria</taxon>
        <taxon>Bacillati</taxon>
        <taxon>Bacillota</taxon>
        <taxon>Bacilli</taxon>
        <taxon>Bacillales</taxon>
        <taxon>Bacillaceae</taxon>
        <taxon>Bacillus</taxon>
    </lineage>
</organism>
<evidence type="ECO:0000256" key="1">
    <source>
        <dbReference type="SAM" id="Phobius"/>
    </source>
</evidence>
<keyword evidence="1" id="KW-0812">Transmembrane</keyword>
<feature type="transmembrane region" description="Helical" evidence="1">
    <location>
        <begin position="28"/>
        <end position="61"/>
    </location>
</feature>
<proteinExistence type="predicted"/>
<keyword evidence="1" id="KW-0472">Membrane</keyword>
<sequence length="164" mass="18840">MNKSKGLTFILSLLPGLGHFYLGLMNRGLQFMIIFFGAISFADVMIFFGFAIPIIWFYSLFDALQQHKQMEETKELLDSPIIQWGVIQDKKLLFGWGFIILGTVYLLEKVTRYYFDWQIYEISKNVLIGAILVIIGIRLVTGKNIIPTSKPTETHEPEGKVENE</sequence>
<keyword evidence="3" id="KW-1185">Reference proteome</keyword>
<keyword evidence="1" id="KW-1133">Transmembrane helix</keyword>
<accession>A0ABW4LQJ2</accession>
<dbReference type="Proteomes" id="UP001597214">
    <property type="component" value="Unassembled WGS sequence"/>
</dbReference>
<evidence type="ECO:0000313" key="2">
    <source>
        <dbReference type="EMBL" id="MFD1737049.1"/>
    </source>
</evidence>
<feature type="transmembrane region" description="Helical" evidence="1">
    <location>
        <begin position="122"/>
        <end position="140"/>
    </location>
</feature>
<evidence type="ECO:0008006" key="4">
    <source>
        <dbReference type="Google" id="ProtNLM"/>
    </source>
</evidence>
<comment type="caution">
    <text evidence="2">The sequence shown here is derived from an EMBL/GenBank/DDBJ whole genome shotgun (WGS) entry which is preliminary data.</text>
</comment>
<dbReference type="RefSeq" id="WP_377928245.1">
    <property type="nucleotide sequence ID" value="NZ_JBHUEM010000015.1"/>
</dbReference>
<feature type="transmembrane region" description="Helical" evidence="1">
    <location>
        <begin position="92"/>
        <end position="110"/>
    </location>
</feature>
<reference evidence="3" key="1">
    <citation type="journal article" date="2019" name="Int. J. Syst. Evol. Microbiol.">
        <title>The Global Catalogue of Microorganisms (GCM) 10K type strain sequencing project: providing services to taxonomists for standard genome sequencing and annotation.</title>
        <authorList>
            <consortium name="The Broad Institute Genomics Platform"/>
            <consortium name="The Broad Institute Genome Sequencing Center for Infectious Disease"/>
            <person name="Wu L."/>
            <person name="Ma J."/>
        </authorList>
    </citation>
    <scope>NUCLEOTIDE SEQUENCE [LARGE SCALE GENOMIC DNA]</scope>
    <source>
        <strain evidence="3">CCUG 49339</strain>
    </source>
</reference>
<evidence type="ECO:0000313" key="3">
    <source>
        <dbReference type="Proteomes" id="UP001597214"/>
    </source>
</evidence>
<dbReference type="EMBL" id="JBHUEM010000015">
    <property type="protein sequence ID" value="MFD1737049.1"/>
    <property type="molecule type" value="Genomic_DNA"/>
</dbReference>
<protein>
    <recommendedName>
        <fullName evidence="4">TM2 domain-containing protein</fullName>
    </recommendedName>
</protein>